<feature type="transmembrane region" description="Helical" evidence="1">
    <location>
        <begin position="168"/>
        <end position="193"/>
    </location>
</feature>
<evidence type="ECO:0000313" key="2">
    <source>
        <dbReference type="EMBL" id="CAB9527742.1"/>
    </source>
</evidence>
<dbReference type="AlphaFoldDB" id="A0A9N8HW22"/>
<organism evidence="2 3">
    <name type="scientific">Seminavis robusta</name>
    <dbReference type="NCBI Taxonomy" id="568900"/>
    <lineage>
        <taxon>Eukaryota</taxon>
        <taxon>Sar</taxon>
        <taxon>Stramenopiles</taxon>
        <taxon>Ochrophyta</taxon>
        <taxon>Bacillariophyta</taxon>
        <taxon>Bacillariophyceae</taxon>
        <taxon>Bacillariophycidae</taxon>
        <taxon>Naviculales</taxon>
        <taxon>Naviculaceae</taxon>
        <taxon>Seminavis</taxon>
    </lineage>
</organism>
<keyword evidence="3" id="KW-1185">Reference proteome</keyword>
<feature type="transmembrane region" description="Helical" evidence="1">
    <location>
        <begin position="7"/>
        <end position="25"/>
    </location>
</feature>
<gene>
    <name evidence="2" type="ORF">SEMRO_2061_G312980.1</name>
</gene>
<feature type="transmembrane region" description="Helical" evidence="1">
    <location>
        <begin position="130"/>
        <end position="156"/>
    </location>
</feature>
<evidence type="ECO:0000313" key="3">
    <source>
        <dbReference type="Proteomes" id="UP001153069"/>
    </source>
</evidence>
<dbReference type="EMBL" id="CAICTM010002059">
    <property type="protein sequence ID" value="CAB9527742.1"/>
    <property type="molecule type" value="Genomic_DNA"/>
</dbReference>
<proteinExistence type="predicted"/>
<sequence length="214" mass="23836">MDSSLSSLIIVLALIAHLVAVYLGYRFHLWMLDKHTQEEPFNFGTWWNQQTNATFKSKTPEKNNIASCGEGTVDPENLSNSQVAFLQTLSIWLLVVGMVARWRFEIVLLVLAGVILLARQYPGGMVPDSHIYIAIFGYIAWLAILTTTLSLLLWPIHAYHWDASHGYFYRTVSIGGAISFSAAAALALIAFCLHKPQVAQDTGNCMESTFHAMT</sequence>
<name>A0A9N8HW22_9STRA</name>
<keyword evidence="1" id="KW-1133">Transmembrane helix</keyword>
<dbReference type="Proteomes" id="UP001153069">
    <property type="component" value="Unassembled WGS sequence"/>
</dbReference>
<accession>A0A9N8HW22</accession>
<keyword evidence="1" id="KW-0472">Membrane</keyword>
<protein>
    <submittedName>
        <fullName evidence="2">Uncharacterized protein</fullName>
    </submittedName>
</protein>
<keyword evidence="1" id="KW-0812">Transmembrane</keyword>
<evidence type="ECO:0000256" key="1">
    <source>
        <dbReference type="SAM" id="Phobius"/>
    </source>
</evidence>
<reference evidence="2" key="1">
    <citation type="submission" date="2020-06" db="EMBL/GenBank/DDBJ databases">
        <authorList>
            <consortium name="Plant Systems Biology data submission"/>
        </authorList>
    </citation>
    <scope>NUCLEOTIDE SEQUENCE</scope>
    <source>
        <strain evidence="2">D6</strain>
    </source>
</reference>
<feature type="transmembrane region" description="Helical" evidence="1">
    <location>
        <begin position="91"/>
        <end position="118"/>
    </location>
</feature>
<comment type="caution">
    <text evidence="2">The sequence shown here is derived from an EMBL/GenBank/DDBJ whole genome shotgun (WGS) entry which is preliminary data.</text>
</comment>